<feature type="signal peptide" evidence="1">
    <location>
        <begin position="1"/>
        <end position="19"/>
    </location>
</feature>
<evidence type="ECO:0000259" key="2">
    <source>
        <dbReference type="Pfam" id="PF20033"/>
    </source>
</evidence>
<proteinExistence type="predicted"/>
<dbReference type="RefSeq" id="WP_100341730.1">
    <property type="nucleotide sequence ID" value="NZ_PGFJ01000002.1"/>
</dbReference>
<dbReference type="OrthoDB" id="7172369at2"/>
<evidence type="ECO:0000313" key="3">
    <source>
        <dbReference type="EMBL" id="PJJ79387.1"/>
    </source>
</evidence>
<sequence>MKRFLFLLMLLLTSGYAVKAQIFNKNHILGDWVIRSYTTEKSGKTVRYPPRIEGLSFFENHTYRIKDGFFKRSGNLKIYLGSSSQFKLTGQNLSLFNLSDKKWYNFQVINLEGSSMQLVYNGIKFTYRRIEPYRQQPLFETIVLTSSGCFGECPAFSISIDISGRVIFRGVYNTSKIGLYTGTISRKVYKELELNFSKLRIDTMGKLPHHIDAMAMSTTFIKDGKVFKTIYNSDHDQSRELRWAYIPLENLYQQIKLKEEKVPNHLKNLDLRFHAGDKVIDMKPSDEFLLFTYLLKGKPVNHRFKTKFSFRSENEYSKKEEVLYTDGRYYKFMVNNKPLILDIGFNFYDVNCTGLKWISDRYF</sequence>
<comment type="caution">
    <text evidence="3">The sequence shown here is derived from an EMBL/GenBank/DDBJ whole genome shotgun (WGS) entry which is preliminary data.</text>
</comment>
<dbReference type="Pfam" id="PF20033">
    <property type="entry name" value="DUF6438"/>
    <property type="match status" value="1"/>
</dbReference>
<accession>A0A2H9VM20</accession>
<dbReference type="InterPro" id="IPR045497">
    <property type="entry name" value="DUF6438"/>
</dbReference>
<name>A0A2H9VM20_9SPHI</name>
<organism evidence="3 4">
    <name type="scientific">Mucilaginibacter auburnensis</name>
    <dbReference type="NCBI Taxonomy" id="1457233"/>
    <lineage>
        <taxon>Bacteria</taxon>
        <taxon>Pseudomonadati</taxon>
        <taxon>Bacteroidota</taxon>
        <taxon>Sphingobacteriia</taxon>
        <taxon>Sphingobacteriales</taxon>
        <taxon>Sphingobacteriaceae</taxon>
        <taxon>Mucilaginibacter</taxon>
    </lineage>
</organism>
<evidence type="ECO:0000313" key="4">
    <source>
        <dbReference type="Proteomes" id="UP000242687"/>
    </source>
</evidence>
<feature type="domain" description="DUF6438" evidence="2">
    <location>
        <begin position="141"/>
        <end position="251"/>
    </location>
</feature>
<keyword evidence="4" id="KW-1185">Reference proteome</keyword>
<gene>
    <name evidence="3" type="ORF">CLV57_2521</name>
</gene>
<dbReference type="Proteomes" id="UP000242687">
    <property type="component" value="Unassembled WGS sequence"/>
</dbReference>
<dbReference type="AlphaFoldDB" id="A0A2H9VM20"/>
<reference evidence="3 4" key="1">
    <citation type="submission" date="2017-11" db="EMBL/GenBank/DDBJ databases">
        <title>Genomic Encyclopedia of Archaeal and Bacterial Type Strains, Phase II (KMG-II): From Individual Species to Whole Genera.</title>
        <authorList>
            <person name="Goeker M."/>
        </authorList>
    </citation>
    <scope>NUCLEOTIDE SEQUENCE [LARGE SCALE GENOMIC DNA]</scope>
    <source>
        <strain evidence="3 4">DSM 28175</strain>
    </source>
</reference>
<protein>
    <recommendedName>
        <fullName evidence="2">DUF6438 domain-containing protein</fullName>
    </recommendedName>
</protein>
<dbReference type="EMBL" id="PGFJ01000002">
    <property type="protein sequence ID" value="PJJ79387.1"/>
    <property type="molecule type" value="Genomic_DNA"/>
</dbReference>
<feature type="chain" id="PRO_5014177678" description="DUF6438 domain-containing protein" evidence="1">
    <location>
        <begin position="20"/>
        <end position="363"/>
    </location>
</feature>
<keyword evidence="1" id="KW-0732">Signal</keyword>
<evidence type="ECO:0000256" key="1">
    <source>
        <dbReference type="SAM" id="SignalP"/>
    </source>
</evidence>